<evidence type="ECO:0000256" key="1">
    <source>
        <dbReference type="ARBA" id="ARBA00022576"/>
    </source>
</evidence>
<feature type="binding site" evidence="5">
    <location>
        <begin position="210"/>
        <end position="213"/>
    </location>
    <ligand>
        <name>pyridoxal 5'-phosphate</name>
        <dbReference type="ChEBI" id="CHEBI:597326"/>
    </ligand>
</feature>
<protein>
    <recommendedName>
        <fullName evidence="5">Acetylornithine aminotransferase</fullName>
        <shortName evidence="5">ACOAT</shortName>
        <ecNumber evidence="5">2.6.1.11</ecNumber>
    </recommendedName>
</protein>
<comment type="similarity">
    <text evidence="5">Belongs to the class-III pyridoxal-phosphate-dependent aminotransferase family. ArgD subfamily.</text>
</comment>
<dbReference type="InterPro" id="IPR004636">
    <property type="entry name" value="AcOrn/SuccOrn_fam"/>
</dbReference>
<feature type="binding site" evidence="5">
    <location>
        <position position="268"/>
    </location>
    <ligand>
        <name>N(2)-acetyl-L-ornithine</name>
        <dbReference type="ChEBI" id="CHEBI:57805"/>
    </ligand>
</feature>
<dbReference type="PROSITE" id="PS00600">
    <property type="entry name" value="AA_TRANSFER_CLASS_3"/>
    <property type="match status" value="1"/>
</dbReference>
<proteinExistence type="inferred from homology"/>
<dbReference type="SUPFAM" id="SSF53383">
    <property type="entry name" value="PLP-dependent transferases"/>
    <property type="match status" value="1"/>
</dbReference>
<dbReference type="InterPro" id="IPR015424">
    <property type="entry name" value="PyrdxlP-dep_Trfase"/>
</dbReference>
<accession>A0ABY2UFB6</accession>
<feature type="binding site" evidence="5">
    <location>
        <position position="123"/>
    </location>
    <ligand>
        <name>pyridoxal 5'-phosphate</name>
        <dbReference type="ChEBI" id="CHEBI:597326"/>
    </ligand>
</feature>
<keyword evidence="5" id="KW-0963">Cytoplasm</keyword>
<dbReference type="EMBL" id="VANI01000015">
    <property type="protein sequence ID" value="TLM76259.1"/>
    <property type="molecule type" value="Genomic_DNA"/>
</dbReference>
<dbReference type="PANTHER" id="PTHR11986">
    <property type="entry name" value="AMINOTRANSFERASE CLASS III"/>
    <property type="match status" value="1"/>
</dbReference>
<dbReference type="InterPro" id="IPR015421">
    <property type="entry name" value="PyrdxlP-dep_Trfase_major"/>
</dbReference>
<dbReference type="PANTHER" id="PTHR11986:SF79">
    <property type="entry name" value="ACETYLORNITHINE AMINOTRANSFERASE, MITOCHONDRIAL"/>
    <property type="match status" value="1"/>
</dbReference>
<keyword evidence="3 5" id="KW-0808">Transferase</keyword>
<organism evidence="6 7">
    <name type="scientific">Microbulbifer harenosus</name>
    <dbReference type="NCBI Taxonomy" id="2576840"/>
    <lineage>
        <taxon>Bacteria</taxon>
        <taxon>Pseudomonadati</taxon>
        <taxon>Pseudomonadota</taxon>
        <taxon>Gammaproteobacteria</taxon>
        <taxon>Cellvibrionales</taxon>
        <taxon>Microbulbiferaceae</taxon>
        <taxon>Microbulbifer</taxon>
    </lineage>
</organism>
<evidence type="ECO:0000256" key="4">
    <source>
        <dbReference type="ARBA" id="ARBA00022898"/>
    </source>
</evidence>
<comment type="cofactor">
    <cofactor evidence="5">
        <name>pyridoxal 5'-phosphate</name>
        <dbReference type="ChEBI" id="CHEBI:597326"/>
    </cofactor>
    <text evidence="5">Binds 1 pyridoxal phosphate per subunit.</text>
</comment>
<dbReference type="CDD" id="cd00610">
    <property type="entry name" value="OAT_like"/>
    <property type="match status" value="1"/>
</dbReference>
<reference evidence="6 7" key="1">
    <citation type="submission" date="2019-05" db="EMBL/GenBank/DDBJ databases">
        <title>Microbulbifer harenosus sp. nov., an alginate-degrading bacterium isolated from coastal sand.</title>
        <authorList>
            <person name="Huang H."/>
            <person name="Mo K."/>
            <person name="Bao S."/>
        </authorList>
    </citation>
    <scope>NUCLEOTIDE SEQUENCE [LARGE SCALE GENOMIC DNA]</scope>
    <source>
        <strain evidence="6 7">HB161719</strain>
    </source>
</reference>
<feature type="binding site" evidence="5">
    <location>
        <begin position="91"/>
        <end position="92"/>
    </location>
    <ligand>
        <name>pyridoxal 5'-phosphate</name>
        <dbReference type="ChEBI" id="CHEBI:597326"/>
    </ligand>
</feature>
<dbReference type="Proteomes" id="UP000306791">
    <property type="component" value="Unassembled WGS sequence"/>
</dbReference>
<comment type="subunit">
    <text evidence="5">Homodimer.</text>
</comment>
<dbReference type="Pfam" id="PF00202">
    <property type="entry name" value="Aminotran_3"/>
    <property type="match status" value="1"/>
</dbReference>
<dbReference type="NCBIfam" id="TIGR00707">
    <property type="entry name" value="argD"/>
    <property type="match status" value="1"/>
</dbReference>
<keyword evidence="7" id="KW-1185">Reference proteome</keyword>
<dbReference type="GO" id="GO:0008483">
    <property type="term" value="F:transaminase activity"/>
    <property type="evidence" value="ECO:0007669"/>
    <property type="project" value="UniProtKB-KW"/>
</dbReference>
<comment type="caution">
    <text evidence="6">The sequence shown here is derived from an EMBL/GenBank/DDBJ whole genome shotgun (WGS) entry which is preliminary data.</text>
</comment>
<dbReference type="InterPro" id="IPR050103">
    <property type="entry name" value="Class-III_PLP-dep_AT"/>
</dbReference>
<feature type="binding site" evidence="5">
    <location>
        <position position="126"/>
    </location>
    <ligand>
        <name>N(2)-acetyl-L-ornithine</name>
        <dbReference type="ChEBI" id="CHEBI:57805"/>
    </ligand>
</feature>
<evidence type="ECO:0000256" key="2">
    <source>
        <dbReference type="ARBA" id="ARBA00022605"/>
    </source>
</evidence>
<dbReference type="NCBIfam" id="NF002325">
    <property type="entry name" value="PRK01278.1"/>
    <property type="match status" value="1"/>
</dbReference>
<dbReference type="Gene3D" id="3.40.640.10">
    <property type="entry name" value="Type I PLP-dependent aspartate aminotransferase-like (Major domain)"/>
    <property type="match status" value="1"/>
</dbReference>
<feature type="binding site" evidence="5">
    <location>
        <position position="269"/>
    </location>
    <ligand>
        <name>pyridoxal 5'-phosphate</name>
        <dbReference type="ChEBI" id="CHEBI:597326"/>
    </ligand>
</feature>
<comment type="subcellular location">
    <subcellularLocation>
        <location evidence="5">Cytoplasm</location>
    </subcellularLocation>
</comment>
<dbReference type="InterPro" id="IPR015422">
    <property type="entry name" value="PyrdxlP-dep_Trfase_small"/>
</dbReference>
<keyword evidence="5" id="KW-0055">Arginine biosynthesis</keyword>
<evidence type="ECO:0000256" key="5">
    <source>
        <dbReference type="HAMAP-Rule" id="MF_01107"/>
    </source>
</evidence>
<evidence type="ECO:0000313" key="7">
    <source>
        <dbReference type="Proteomes" id="UP000306791"/>
    </source>
</evidence>
<dbReference type="InterPro" id="IPR005814">
    <property type="entry name" value="Aminotrans_3"/>
</dbReference>
<keyword evidence="4 5" id="KW-0663">Pyridoxal phosphate</keyword>
<keyword evidence="1 5" id="KW-0032">Aminotransferase</keyword>
<name>A0ABY2UFB6_9GAMM</name>
<comment type="pathway">
    <text evidence="5">Amino-acid biosynthesis; L-arginine biosynthesis; N(2)-acetyl-L-ornithine from L-glutamate: step 4/4.</text>
</comment>
<dbReference type="HAMAP" id="MF_01107">
    <property type="entry name" value="ArgD_aminotrans_3"/>
    <property type="match status" value="1"/>
</dbReference>
<evidence type="ECO:0000256" key="3">
    <source>
        <dbReference type="ARBA" id="ARBA00022679"/>
    </source>
</evidence>
<comment type="miscellaneous">
    <text evidence="5">May also have succinyldiaminopimelate aminotransferase activity, thus carrying out the corresponding step in lysine biosynthesis.</text>
</comment>
<dbReference type="EC" id="2.6.1.11" evidence="5"/>
<sequence>MQNYGNRTLTLVRGEGNYVWDDAGRRYLDALSGVAVCGLGHCHPAVTEAIEQQANTLLHTSNLYNLPPQEKLAEKLVALSGMDNVFFSNSGAEANEAAIKLARRLGNERGFAVPKIVVTEGAFHGRTLATLTATGNPKVQIGFAPLTEGFLRVPYNDVAAIEKLAAEHNDIVAILVEPVQGEGGIRIPDADYLPRLRALCDQQDWFLMLDEIQTANGRTGKMFAYQHFGDLLPDVVTTAKGLGNGVPIGACLARGKAAELFTAGSHGSTFGGNPLACSAGLAVMETLESHWLLERAEKLGSDLLAQLKSELEGCAQVKDVRGLGLLVGIELDRPCAELVDQARAEGLLINVTAGNVVRLLPPLTLTDDECRQIATTVARLVRNFAPQDA</sequence>
<gene>
    <name evidence="5" type="primary">argD</name>
    <name evidence="6" type="ORF">FDY93_14065</name>
</gene>
<dbReference type="Gene3D" id="3.90.1150.10">
    <property type="entry name" value="Aspartate Aminotransferase, domain 1"/>
    <property type="match status" value="1"/>
</dbReference>
<comment type="catalytic activity">
    <reaction evidence="5">
        <text>N(2)-acetyl-L-ornithine + 2-oxoglutarate = N-acetyl-L-glutamate 5-semialdehyde + L-glutamate</text>
        <dbReference type="Rhea" id="RHEA:18049"/>
        <dbReference type="ChEBI" id="CHEBI:16810"/>
        <dbReference type="ChEBI" id="CHEBI:29123"/>
        <dbReference type="ChEBI" id="CHEBI:29985"/>
        <dbReference type="ChEBI" id="CHEBI:57805"/>
        <dbReference type="EC" id="2.6.1.11"/>
    </reaction>
</comment>
<dbReference type="InterPro" id="IPR049704">
    <property type="entry name" value="Aminotrans_3_PPA_site"/>
</dbReference>
<evidence type="ECO:0000313" key="6">
    <source>
        <dbReference type="EMBL" id="TLM76259.1"/>
    </source>
</evidence>
<dbReference type="PIRSF" id="PIRSF000521">
    <property type="entry name" value="Transaminase_4ab_Lys_Orn"/>
    <property type="match status" value="1"/>
</dbReference>
<feature type="modified residue" description="N6-(pyridoxal phosphate)lysine" evidence="5">
    <location>
        <position position="240"/>
    </location>
</feature>
<keyword evidence="2 5" id="KW-0028">Amino-acid biosynthesis</keyword>